<proteinExistence type="predicted"/>
<gene>
    <name evidence="2" type="ORF">SOIL9_75380</name>
</gene>
<organism evidence="2 3">
    <name type="scientific">Gemmata massiliana</name>
    <dbReference type="NCBI Taxonomy" id="1210884"/>
    <lineage>
        <taxon>Bacteria</taxon>
        <taxon>Pseudomonadati</taxon>
        <taxon>Planctomycetota</taxon>
        <taxon>Planctomycetia</taxon>
        <taxon>Gemmatales</taxon>
        <taxon>Gemmataceae</taxon>
        <taxon>Gemmata</taxon>
    </lineage>
</organism>
<protein>
    <recommendedName>
        <fullName evidence="4">Carboxypeptidase regulatory-like domain-containing protein</fullName>
    </recommendedName>
</protein>
<feature type="chain" id="PRO_5026902946" description="Carboxypeptidase regulatory-like domain-containing protein" evidence="1">
    <location>
        <begin position="18"/>
        <end position="143"/>
    </location>
</feature>
<dbReference type="PROSITE" id="PS51257">
    <property type="entry name" value="PROKAR_LIPOPROTEIN"/>
    <property type="match status" value="1"/>
</dbReference>
<sequence length="143" mass="15000">MRRTASLFLGIATVTLAALGCSSKSETKETVVTGSVLLDGEKLTMGEVYFEAEDGKASARGEIAPDGTYRMPSAPLGKVKAAVRTANYARFARPASKDGKAITVGGRDGTYTAVPKKYEDIATSGLSYTVAADSVIEIKISKK</sequence>
<name>A0A6P2DIG5_9BACT</name>
<dbReference type="Proteomes" id="UP000464178">
    <property type="component" value="Chromosome"/>
</dbReference>
<dbReference type="RefSeq" id="WP_162672720.1">
    <property type="nucleotide sequence ID" value="NZ_LR593886.1"/>
</dbReference>
<dbReference type="AlphaFoldDB" id="A0A6P2DIG5"/>
<keyword evidence="1" id="KW-0732">Signal</keyword>
<evidence type="ECO:0000313" key="2">
    <source>
        <dbReference type="EMBL" id="VTS02373.1"/>
    </source>
</evidence>
<accession>A0A6P2DIG5</accession>
<evidence type="ECO:0000256" key="1">
    <source>
        <dbReference type="SAM" id="SignalP"/>
    </source>
</evidence>
<feature type="signal peptide" evidence="1">
    <location>
        <begin position="1"/>
        <end position="17"/>
    </location>
</feature>
<dbReference type="KEGG" id="gms:SOIL9_75380"/>
<evidence type="ECO:0008006" key="4">
    <source>
        <dbReference type="Google" id="ProtNLM"/>
    </source>
</evidence>
<reference evidence="2 3" key="1">
    <citation type="submission" date="2019-05" db="EMBL/GenBank/DDBJ databases">
        <authorList>
            <consortium name="Science for Life Laboratories"/>
        </authorList>
    </citation>
    <scope>NUCLEOTIDE SEQUENCE [LARGE SCALE GENOMIC DNA]</scope>
    <source>
        <strain evidence="2">Soil9</strain>
    </source>
</reference>
<keyword evidence="3" id="KW-1185">Reference proteome</keyword>
<dbReference type="EMBL" id="LR593886">
    <property type="protein sequence ID" value="VTS02373.1"/>
    <property type="molecule type" value="Genomic_DNA"/>
</dbReference>
<evidence type="ECO:0000313" key="3">
    <source>
        <dbReference type="Proteomes" id="UP000464178"/>
    </source>
</evidence>